<accession>A0ABP0ZE55</accession>
<keyword evidence="3" id="KW-0804">Transcription</keyword>
<dbReference type="PROSITE" id="PS51005">
    <property type="entry name" value="NAC"/>
    <property type="match status" value="1"/>
</dbReference>
<dbReference type="PANTHER" id="PTHR31719:SF130">
    <property type="entry name" value="NAC DOMAIN-CONTAINING PROTEIN 18"/>
    <property type="match status" value="1"/>
</dbReference>
<dbReference type="Gene3D" id="2.170.150.80">
    <property type="entry name" value="NAC domain"/>
    <property type="match status" value="1"/>
</dbReference>
<evidence type="ECO:0000256" key="1">
    <source>
        <dbReference type="ARBA" id="ARBA00023015"/>
    </source>
</evidence>
<feature type="domain" description="NAC" evidence="6">
    <location>
        <begin position="5"/>
        <end position="173"/>
    </location>
</feature>
<dbReference type="InterPro" id="IPR003441">
    <property type="entry name" value="NAC-dom"/>
</dbReference>
<sequence>MMRGLPPGFRFEPTEEELVFEYLKCKVFSSALPASIIPEINGVWNLDPWDIPTGAGGGGREEEKYIFSKKEAEAEEYNNNDNMGIAGWSRSGYWKARRWEKEIVSSEIGVPLMGMKKTLDFCSIGSSSGSKRKTKKTGWVMHEYRLQLQPHYSYSNNTNLENNKWVLCRIFCNKFNDDHIIQRRLHYSISSTNHQDHLLSITPNALSDDDDSVSSTASSSSTSAAAIPNHPFPPF</sequence>
<keyword evidence="2" id="KW-0238">DNA-binding</keyword>
<dbReference type="Pfam" id="PF02365">
    <property type="entry name" value="NAM"/>
    <property type="match status" value="1"/>
</dbReference>
<proteinExistence type="predicted"/>
<keyword evidence="1" id="KW-0805">Transcription regulation</keyword>
<dbReference type="EMBL" id="OZ021743">
    <property type="protein sequence ID" value="CAK9330327.1"/>
    <property type="molecule type" value="Genomic_DNA"/>
</dbReference>
<evidence type="ECO:0000256" key="5">
    <source>
        <dbReference type="SAM" id="MobiDB-lite"/>
    </source>
</evidence>
<evidence type="ECO:0000313" key="7">
    <source>
        <dbReference type="EMBL" id="CAK9330327.1"/>
    </source>
</evidence>
<evidence type="ECO:0000313" key="8">
    <source>
        <dbReference type="Proteomes" id="UP001642487"/>
    </source>
</evidence>
<organism evidence="7 8">
    <name type="scientific">Citrullus colocynthis</name>
    <name type="common">colocynth</name>
    <dbReference type="NCBI Taxonomy" id="252529"/>
    <lineage>
        <taxon>Eukaryota</taxon>
        <taxon>Viridiplantae</taxon>
        <taxon>Streptophyta</taxon>
        <taxon>Embryophyta</taxon>
        <taxon>Tracheophyta</taxon>
        <taxon>Spermatophyta</taxon>
        <taxon>Magnoliopsida</taxon>
        <taxon>eudicotyledons</taxon>
        <taxon>Gunneridae</taxon>
        <taxon>Pentapetalae</taxon>
        <taxon>rosids</taxon>
        <taxon>fabids</taxon>
        <taxon>Cucurbitales</taxon>
        <taxon>Cucurbitaceae</taxon>
        <taxon>Benincaseae</taxon>
        <taxon>Citrullus</taxon>
    </lineage>
</organism>
<keyword evidence="8" id="KW-1185">Reference proteome</keyword>
<name>A0ABP0ZE55_9ROSI</name>
<evidence type="ECO:0000256" key="2">
    <source>
        <dbReference type="ARBA" id="ARBA00023125"/>
    </source>
</evidence>
<gene>
    <name evidence="7" type="ORF">CITCOLO1_LOCUS22819</name>
</gene>
<evidence type="ECO:0000256" key="4">
    <source>
        <dbReference type="ARBA" id="ARBA00023242"/>
    </source>
</evidence>
<evidence type="ECO:0000259" key="6">
    <source>
        <dbReference type="PROSITE" id="PS51005"/>
    </source>
</evidence>
<dbReference type="PANTHER" id="PTHR31719">
    <property type="entry name" value="NAC TRANSCRIPTION FACTOR 56"/>
    <property type="match status" value="1"/>
</dbReference>
<dbReference type="InterPro" id="IPR036093">
    <property type="entry name" value="NAC_dom_sf"/>
</dbReference>
<protein>
    <recommendedName>
        <fullName evidence="6">NAC domain-containing protein</fullName>
    </recommendedName>
</protein>
<feature type="region of interest" description="Disordered" evidence="5">
    <location>
        <begin position="209"/>
        <end position="235"/>
    </location>
</feature>
<dbReference type="SUPFAM" id="SSF101941">
    <property type="entry name" value="NAC domain"/>
    <property type="match status" value="1"/>
</dbReference>
<reference evidence="7 8" key="1">
    <citation type="submission" date="2024-03" db="EMBL/GenBank/DDBJ databases">
        <authorList>
            <person name="Gkanogiannis A."/>
            <person name="Becerra Lopez-Lavalle L."/>
        </authorList>
    </citation>
    <scope>NUCLEOTIDE SEQUENCE [LARGE SCALE GENOMIC DNA]</scope>
</reference>
<dbReference type="Proteomes" id="UP001642487">
    <property type="component" value="Chromosome 9"/>
</dbReference>
<keyword evidence="4" id="KW-0539">Nucleus</keyword>
<feature type="compositionally biased region" description="Low complexity" evidence="5">
    <location>
        <begin position="213"/>
        <end position="226"/>
    </location>
</feature>
<evidence type="ECO:0000256" key="3">
    <source>
        <dbReference type="ARBA" id="ARBA00023163"/>
    </source>
</evidence>